<keyword evidence="3" id="KW-1185">Reference proteome</keyword>
<proteinExistence type="predicted"/>
<keyword evidence="1" id="KW-0812">Transmembrane</keyword>
<keyword evidence="1" id="KW-1133">Transmembrane helix</keyword>
<feature type="transmembrane region" description="Helical" evidence="1">
    <location>
        <begin position="391"/>
        <end position="409"/>
    </location>
</feature>
<evidence type="ECO:0000256" key="1">
    <source>
        <dbReference type="SAM" id="Phobius"/>
    </source>
</evidence>
<reference evidence="2 3" key="1">
    <citation type="submission" date="2023-03" db="EMBL/GenBank/DDBJ databases">
        <title>Novel Species.</title>
        <authorList>
            <person name="Ma S."/>
        </authorList>
    </citation>
    <scope>NUCLEOTIDE SEQUENCE [LARGE SCALE GENOMIC DNA]</scope>
    <source>
        <strain evidence="2 3">LIND6LT2</strain>
    </source>
</reference>
<dbReference type="Proteomes" id="UP001486565">
    <property type="component" value="Chromosome"/>
</dbReference>
<dbReference type="RefSeq" id="WP_341877776.1">
    <property type="nucleotide sequence ID" value="NZ_CP121687.1"/>
</dbReference>
<dbReference type="EMBL" id="CP121687">
    <property type="protein sequence ID" value="WZL70819.1"/>
    <property type="molecule type" value="Genomic_DNA"/>
</dbReference>
<accession>A0ABZ2Y8M3</accession>
<evidence type="ECO:0000313" key="2">
    <source>
        <dbReference type="EMBL" id="WZL70819.1"/>
    </source>
</evidence>
<protein>
    <recommendedName>
        <fullName evidence="4">F5/8 type C domain-containing protein</fullName>
    </recommendedName>
</protein>
<keyword evidence="1" id="KW-0472">Membrane</keyword>
<name>A0ABZ2Y8M3_9FIRM</name>
<sequence>MKPKKIFSSIITIVLLLVGGQNIFAKSIGPDQFEYYKEIQHKGKGLRFIAIDPEIYDRTNNSASDIRIFDSEGTEVQYHKYRGFSEEENVYSEFDIINRSDSNGMIQATFVRDSSLEVYNSLRIEVYGENYLLSPQMYGSQNGIDFYPIQSRGYIYSFDDGNRGSNQVITFDKVNYKYINAEFEIVMGYVSSEDILSGAYIETLSYMPIEKPIEPEVVSISHIHKTTEILLDMKYKNLPISNIVVNANNENYNREVKVFTSDDMKDFEFITSAHISSFDIENYKVENKEIVIQEPCFRYIKLVIINEDNEPLDIQLIESFYQPDILIFESNADKDYRLYYGNRAVKAPVYDIAYIADKINKKALKESKLGPMIKNPDYKQQDIPFTERNNHIITLSIALMVVVLGFIVVKNLKDK</sequence>
<evidence type="ECO:0008006" key="4">
    <source>
        <dbReference type="Google" id="ProtNLM"/>
    </source>
</evidence>
<gene>
    <name evidence="2" type="ORF">QBE51_04665</name>
</gene>
<organism evidence="2 3">
    <name type="scientific">Defluviitalea saccharophila</name>
    <dbReference type="NCBI Taxonomy" id="879970"/>
    <lineage>
        <taxon>Bacteria</taxon>
        <taxon>Bacillati</taxon>
        <taxon>Bacillota</taxon>
        <taxon>Clostridia</taxon>
        <taxon>Lachnospirales</taxon>
        <taxon>Defluviitaleaceae</taxon>
        <taxon>Defluviitalea</taxon>
    </lineage>
</organism>
<evidence type="ECO:0000313" key="3">
    <source>
        <dbReference type="Proteomes" id="UP001486565"/>
    </source>
</evidence>